<dbReference type="Proteomes" id="UP000823641">
    <property type="component" value="Unassembled WGS sequence"/>
</dbReference>
<reference evidence="1" key="1">
    <citation type="submission" date="2020-10" db="EMBL/GenBank/DDBJ databases">
        <authorList>
            <person name="Gilroy R."/>
        </authorList>
    </citation>
    <scope>NUCLEOTIDE SEQUENCE</scope>
    <source>
        <strain evidence="1">G3-3990</strain>
    </source>
</reference>
<accession>A0A9D9HRR3</accession>
<reference evidence="1" key="2">
    <citation type="journal article" date="2021" name="PeerJ">
        <title>Extensive microbial diversity within the chicken gut microbiome revealed by metagenomics and culture.</title>
        <authorList>
            <person name="Gilroy R."/>
            <person name="Ravi A."/>
            <person name="Getino M."/>
            <person name="Pursley I."/>
            <person name="Horton D.L."/>
            <person name="Alikhan N.F."/>
            <person name="Baker D."/>
            <person name="Gharbi K."/>
            <person name="Hall N."/>
            <person name="Watson M."/>
            <person name="Adriaenssens E.M."/>
            <person name="Foster-Nyarko E."/>
            <person name="Jarju S."/>
            <person name="Secka A."/>
            <person name="Antonio M."/>
            <person name="Oren A."/>
            <person name="Chaudhuri R.R."/>
            <person name="La Ragione R."/>
            <person name="Hildebrand F."/>
            <person name="Pallen M.J."/>
        </authorList>
    </citation>
    <scope>NUCLEOTIDE SEQUENCE</scope>
    <source>
        <strain evidence="1">G3-3990</strain>
    </source>
</reference>
<comment type="caution">
    <text evidence="1">The sequence shown here is derived from an EMBL/GenBank/DDBJ whole genome shotgun (WGS) entry which is preliminary data.</text>
</comment>
<name>A0A9D9HRR3_9BACT</name>
<gene>
    <name evidence="1" type="ORF">IAA73_01295</name>
</gene>
<organism evidence="1 2">
    <name type="scientific">Candidatus Gallipaludibacter merdavium</name>
    <dbReference type="NCBI Taxonomy" id="2840839"/>
    <lineage>
        <taxon>Bacteria</taxon>
        <taxon>Pseudomonadati</taxon>
        <taxon>Bacteroidota</taxon>
        <taxon>Bacteroidia</taxon>
        <taxon>Bacteroidales</taxon>
        <taxon>Candidatus Gallipaludibacter</taxon>
    </lineage>
</organism>
<proteinExistence type="predicted"/>
<evidence type="ECO:0000313" key="1">
    <source>
        <dbReference type="EMBL" id="MBO8458961.1"/>
    </source>
</evidence>
<dbReference type="InterPro" id="IPR022118">
    <property type="entry name" value="Peptidase_C70_AvrRpt2"/>
</dbReference>
<dbReference type="Pfam" id="PF12385">
    <property type="entry name" value="Peptidase_C70"/>
    <property type="match status" value="1"/>
</dbReference>
<sequence>MKVKCLTIILMCCLFFPIYGQRKGSIVNIDGSISVAMINGYFDYCHHRQLNDNWCWAACVQMVLDYLGVEVTQSKIVNRVYGDTYDLTANRSDIVNAIDRWYVNGSLIRAKYETRKNAKTLIDNLVSHSPIIIGLDERYSPVGHAYVLTHIFFKRDSMGNMTPVRVVVVDPAQNGDMETSLDWSVFYQKINTIITITIS</sequence>
<dbReference type="Gene3D" id="3.90.70.10">
    <property type="entry name" value="Cysteine proteinases"/>
    <property type="match status" value="1"/>
</dbReference>
<dbReference type="EMBL" id="JADIMG010000008">
    <property type="protein sequence ID" value="MBO8458961.1"/>
    <property type="molecule type" value="Genomic_DNA"/>
</dbReference>
<evidence type="ECO:0000313" key="2">
    <source>
        <dbReference type="Proteomes" id="UP000823641"/>
    </source>
</evidence>
<dbReference type="AlphaFoldDB" id="A0A9D9HRR3"/>
<protein>
    <submittedName>
        <fullName evidence="1">C39 family peptidase</fullName>
    </submittedName>
</protein>